<dbReference type="GO" id="GO:0016868">
    <property type="term" value="F:intramolecular phosphotransferase activity"/>
    <property type="evidence" value="ECO:0007669"/>
    <property type="project" value="InterPro"/>
</dbReference>
<gene>
    <name evidence="12" type="ORF">CRV06_03365</name>
</gene>
<dbReference type="PROSITE" id="PS00710">
    <property type="entry name" value="PGM_PMM"/>
    <property type="match status" value="1"/>
</dbReference>
<dbReference type="CDD" id="cd03089">
    <property type="entry name" value="PMM_PGM"/>
    <property type="match status" value="1"/>
</dbReference>
<evidence type="ECO:0000259" key="10">
    <source>
        <dbReference type="Pfam" id="PF02879"/>
    </source>
</evidence>
<dbReference type="GO" id="GO:0000287">
    <property type="term" value="F:magnesium ion binding"/>
    <property type="evidence" value="ECO:0007669"/>
    <property type="project" value="InterPro"/>
</dbReference>
<dbReference type="STRING" id="877500.GCA_000935065_03000"/>
<dbReference type="SUPFAM" id="SSF53738">
    <property type="entry name" value="Phosphoglucomutase, first 3 domains"/>
    <property type="match status" value="3"/>
</dbReference>
<dbReference type="RefSeq" id="WP_129081347.1">
    <property type="nucleotide sequence ID" value="NZ_CP041070.1"/>
</dbReference>
<reference evidence="12 13" key="1">
    <citation type="submission" date="2017-10" db="EMBL/GenBank/DDBJ databases">
        <title>Genomics of the genus Arcobacter.</title>
        <authorList>
            <person name="Perez-Cataluna A."/>
            <person name="Figueras M.J."/>
        </authorList>
    </citation>
    <scope>NUCLEOTIDE SEQUENCE [LARGE SCALE GENOMIC DNA]</scope>
    <source>
        <strain evidence="12 13">DSM 24636</strain>
    </source>
</reference>
<dbReference type="InterPro" id="IPR005841">
    <property type="entry name" value="Alpha-D-phosphohexomutase_SF"/>
</dbReference>
<comment type="cofactor">
    <cofactor evidence="1">
        <name>Mg(2+)</name>
        <dbReference type="ChEBI" id="CHEBI:18420"/>
    </cofactor>
</comment>
<sequence length="473" mass="53853">MIDNSIFREYDIRGIVESQLNSNCVKLIGYFLGKIIFEKFKESAYVAVGYDARIHCPKLFSYLASGLNKANCKVLNMQMVPTGVNYFSNYQTFCINNKEINPCASIMITGSHNPKEYNGFKITIDKEPFFSEDLYKLRDKIIANQELQIEDNDKATIIDVKGLYIDYIVKKFSHLKGMKNAFIVDCGNGAANSVLFDIIKKLELNCKILYGEPDGNFPNHHPDPTIQENIEDILKEIKSSYDFGFAYDGDADRVVLLTKNNIVKGDTMALLFAKDMKNPTVVGEVKCSQIMYDLINKKGKAIMYKAGHSNLKLKLKSCNADFAVEVSGHIFFNDRYFGFDDGIYATFRVLELIKNGMNIDKEIESFPKTYSTEELKIKTTDKEKFLLVEKIKELLKNPPSDFPKIIKTIGIDGVRVIFEKGWGLIRASNTTPILVTRFESTDKNLVKEYEKKLNNLIKVAQNEINITSNKNNR</sequence>
<dbReference type="Pfam" id="PF00408">
    <property type="entry name" value="PGM_PMM_IV"/>
    <property type="match status" value="1"/>
</dbReference>
<evidence type="ECO:0000256" key="3">
    <source>
        <dbReference type="ARBA" id="ARBA00022553"/>
    </source>
</evidence>
<comment type="similarity">
    <text evidence="2 7">Belongs to the phosphohexose mutase family.</text>
</comment>
<keyword evidence="3" id="KW-0597">Phosphoprotein</keyword>
<feature type="domain" description="Alpha-D-phosphohexomutase C-terminal" evidence="8">
    <location>
        <begin position="374"/>
        <end position="453"/>
    </location>
</feature>
<dbReference type="SUPFAM" id="SSF55957">
    <property type="entry name" value="Phosphoglucomutase, C-terminal domain"/>
    <property type="match status" value="1"/>
</dbReference>
<dbReference type="EMBL" id="PDKO01000002">
    <property type="protein sequence ID" value="RXJ63995.1"/>
    <property type="molecule type" value="Genomic_DNA"/>
</dbReference>
<dbReference type="PANTHER" id="PTHR43771">
    <property type="entry name" value="PHOSPHOMANNOMUTASE"/>
    <property type="match status" value="1"/>
</dbReference>
<evidence type="ECO:0000256" key="6">
    <source>
        <dbReference type="ARBA" id="ARBA00023235"/>
    </source>
</evidence>
<evidence type="ECO:0000313" key="13">
    <source>
        <dbReference type="Proteomes" id="UP000290191"/>
    </source>
</evidence>
<evidence type="ECO:0000256" key="7">
    <source>
        <dbReference type="RuleBase" id="RU004326"/>
    </source>
</evidence>
<protein>
    <submittedName>
        <fullName evidence="12">Phospho-sugar mutase</fullName>
    </submittedName>
</protein>
<dbReference type="InterPro" id="IPR016055">
    <property type="entry name" value="A-D-PHexomutase_a/b/a-I/II/III"/>
</dbReference>
<evidence type="ECO:0000259" key="11">
    <source>
        <dbReference type="Pfam" id="PF02880"/>
    </source>
</evidence>
<comment type="caution">
    <text evidence="12">The sequence shown here is derived from an EMBL/GenBank/DDBJ whole genome shotgun (WGS) entry which is preliminary data.</text>
</comment>
<dbReference type="Pfam" id="PF02880">
    <property type="entry name" value="PGM_PMM_III"/>
    <property type="match status" value="1"/>
</dbReference>
<evidence type="ECO:0000256" key="5">
    <source>
        <dbReference type="ARBA" id="ARBA00022842"/>
    </source>
</evidence>
<dbReference type="Proteomes" id="UP000290191">
    <property type="component" value="Unassembled WGS sequence"/>
</dbReference>
<evidence type="ECO:0000259" key="8">
    <source>
        <dbReference type="Pfam" id="PF00408"/>
    </source>
</evidence>
<dbReference type="PANTHER" id="PTHR43771:SF2">
    <property type="entry name" value="PHOSPHOMANNOMUTASE_PHOSPHOGLUCOMUTASE"/>
    <property type="match status" value="1"/>
</dbReference>
<feature type="domain" description="Alpha-D-phosphohexomutase alpha/beta/alpha" evidence="11">
    <location>
        <begin position="265"/>
        <end position="369"/>
    </location>
</feature>
<feature type="domain" description="Alpha-D-phosphohexomutase alpha/beta/alpha" evidence="9">
    <location>
        <begin position="6"/>
        <end position="131"/>
    </location>
</feature>
<dbReference type="Gene3D" id="3.40.120.10">
    <property type="entry name" value="Alpha-D-Glucose-1,6-Bisphosphate, subunit A, domain 3"/>
    <property type="match status" value="3"/>
</dbReference>
<dbReference type="InterPro" id="IPR016066">
    <property type="entry name" value="A-D-PHexomutase_CS"/>
</dbReference>
<dbReference type="PRINTS" id="PR00509">
    <property type="entry name" value="PGMPMM"/>
</dbReference>
<accession>A0A4Q0Y3E0</accession>
<dbReference type="InterPro" id="IPR005844">
    <property type="entry name" value="A-D-PHexomutase_a/b/a-I"/>
</dbReference>
<dbReference type="InterPro" id="IPR005843">
    <property type="entry name" value="A-D-PHexomutase_C"/>
</dbReference>
<dbReference type="GO" id="GO:0005975">
    <property type="term" value="P:carbohydrate metabolic process"/>
    <property type="evidence" value="ECO:0007669"/>
    <property type="project" value="InterPro"/>
</dbReference>
<evidence type="ECO:0000313" key="12">
    <source>
        <dbReference type="EMBL" id="RXJ63995.1"/>
    </source>
</evidence>
<organism evidence="12 13">
    <name type="scientific">Halarcobacter anaerophilus</name>
    <dbReference type="NCBI Taxonomy" id="877500"/>
    <lineage>
        <taxon>Bacteria</taxon>
        <taxon>Pseudomonadati</taxon>
        <taxon>Campylobacterota</taxon>
        <taxon>Epsilonproteobacteria</taxon>
        <taxon>Campylobacterales</taxon>
        <taxon>Arcobacteraceae</taxon>
        <taxon>Halarcobacter</taxon>
    </lineage>
</organism>
<name>A0A4Q0Y3E0_9BACT</name>
<dbReference type="Gene3D" id="3.30.310.50">
    <property type="entry name" value="Alpha-D-phosphohexomutase, C-terminal domain"/>
    <property type="match status" value="1"/>
</dbReference>
<proteinExistence type="inferred from homology"/>
<evidence type="ECO:0000256" key="2">
    <source>
        <dbReference type="ARBA" id="ARBA00010231"/>
    </source>
</evidence>
<keyword evidence="13" id="KW-1185">Reference proteome</keyword>
<dbReference type="OrthoDB" id="9803322at2"/>
<keyword evidence="4 7" id="KW-0479">Metal-binding</keyword>
<dbReference type="AlphaFoldDB" id="A0A4Q0Y3E0"/>
<evidence type="ECO:0000259" key="9">
    <source>
        <dbReference type="Pfam" id="PF02878"/>
    </source>
</evidence>
<dbReference type="InterPro" id="IPR005846">
    <property type="entry name" value="A-D-PHexomutase_a/b/a-III"/>
</dbReference>
<keyword evidence="6" id="KW-0413">Isomerase</keyword>
<dbReference type="Pfam" id="PF02879">
    <property type="entry name" value="PGM_PMM_II"/>
    <property type="match status" value="1"/>
</dbReference>
<dbReference type="Pfam" id="PF02878">
    <property type="entry name" value="PGM_PMM_I"/>
    <property type="match status" value="1"/>
</dbReference>
<feature type="domain" description="Alpha-D-phosphohexomutase alpha/beta/alpha" evidence="10">
    <location>
        <begin position="164"/>
        <end position="260"/>
    </location>
</feature>
<dbReference type="InterPro" id="IPR036900">
    <property type="entry name" value="A-D-PHexomutase_C_sf"/>
</dbReference>
<keyword evidence="5 7" id="KW-0460">Magnesium</keyword>
<evidence type="ECO:0000256" key="1">
    <source>
        <dbReference type="ARBA" id="ARBA00001946"/>
    </source>
</evidence>
<dbReference type="InterPro" id="IPR005845">
    <property type="entry name" value="A-D-PHexomutase_a/b/a-II"/>
</dbReference>
<evidence type="ECO:0000256" key="4">
    <source>
        <dbReference type="ARBA" id="ARBA00022723"/>
    </source>
</evidence>